<feature type="compositionally biased region" description="Basic and acidic residues" evidence="1">
    <location>
        <begin position="433"/>
        <end position="442"/>
    </location>
</feature>
<evidence type="ECO:0000313" key="3">
    <source>
        <dbReference type="Proteomes" id="UP000886653"/>
    </source>
</evidence>
<dbReference type="Proteomes" id="UP000886653">
    <property type="component" value="Unassembled WGS sequence"/>
</dbReference>
<reference evidence="2" key="1">
    <citation type="submission" date="2013-11" db="EMBL/GenBank/DDBJ databases">
        <title>Genome sequence of the fusiform rust pathogen reveals effectors for host alternation and coevolution with pine.</title>
        <authorList>
            <consortium name="DOE Joint Genome Institute"/>
            <person name="Smith K."/>
            <person name="Pendleton A."/>
            <person name="Kubisiak T."/>
            <person name="Anderson C."/>
            <person name="Salamov A."/>
            <person name="Aerts A."/>
            <person name="Riley R."/>
            <person name="Clum A."/>
            <person name="Lindquist E."/>
            <person name="Ence D."/>
            <person name="Campbell M."/>
            <person name="Kronenberg Z."/>
            <person name="Feau N."/>
            <person name="Dhillon B."/>
            <person name="Hamelin R."/>
            <person name="Burleigh J."/>
            <person name="Smith J."/>
            <person name="Yandell M."/>
            <person name="Nelson C."/>
            <person name="Grigoriev I."/>
            <person name="Davis J."/>
        </authorList>
    </citation>
    <scope>NUCLEOTIDE SEQUENCE</scope>
    <source>
        <strain evidence="2">G11</strain>
    </source>
</reference>
<evidence type="ECO:0000256" key="1">
    <source>
        <dbReference type="SAM" id="MobiDB-lite"/>
    </source>
</evidence>
<feature type="region of interest" description="Disordered" evidence="1">
    <location>
        <begin position="1"/>
        <end position="26"/>
    </location>
</feature>
<keyword evidence="3" id="KW-1185">Reference proteome</keyword>
<sequence length="617" mass="69206">MKHHRLKSNTNISGWNGGPHHSRNRPRQTLQLILAFPIRRLKMAVASVFNDHISPHHQNALRQEEPTDSSRQSKQNSLEPLRVIYHTAVKSFLHKDHLTVWLSLCEGLEKISSMLNQSKWSFEHDHWPWWAKGDIDRPNISSLREPEGPEEPMMSIEIRLEQELHELARKFNILRITFATSIYSPSAIDTIQSLVPSQFSRAHRTQTDVLLKLLALKPDDFISTLWTMAASGREDLECCLRSHTREALSSVWLMEVHPSIVTAAALASIKLSALQAGKALCEAWLSSLNVSVLDYLEALMRTEQVIQPTTASDSSLILNNSTDPPAKQRGSNICYNYGRLIEVYAVHILGSLDDRQFAREFVQGQSCEAGGVLPVETVKNVLSALDANELQIAQLAQAKEKRLQKEREAAAAAKAYKASTDRKLAPSPPRGRAGSERRKDCKTAVGRNRTSSNTVVANGLERNHSSSPTINGNRHLLSKSSAGPLAYQIPTLSQDQHQQDNSALNHYLNSHVQSTPSSSRGFAALRENLSRLISHTSEPGRRTEQLGLIKTICSVVNVGPIRLATIAAMLLLITRLRGRGNTRRQNWNPLWLIQRLVEWCWRKLAETARMGTRITYL</sequence>
<gene>
    <name evidence="2" type="ORF">CROQUDRAFT_85357</name>
</gene>
<dbReference type="OrthoDB" id="3981028at2759"/>
<name>A0A9P6NRY0_9BASI</name>
<accession>A0A9P6NRY0</accession>
<evidence type="ECO:0000313" key="2">
    <source>
        <dbReference type="EMBL" id="KAG0152295.1"/>
    </source>
</evidence>
<proteinExistence type="predicted"/>
<comment type="caution">
    <text evidence="2">The sequence shown here is derived from an EMBL/GenBank/DDBJ whole genome shotgun (WGS) entry which is preliminary data.</text>
</comment>
<dbReference type="AlphaFoldDB" id="A0A9P6NRY0"/>
<organism evidence="2 3">
    <name type="scientific">Cronartium quercuum f. sp. fusiforme G11</name>
    <dbReference type="NCBI Taxonomy" id="708437"/>
    <lineage>
        <taxon>Eukaryota</taxon>
        <taxon>Fungi</taxon>
        <taxon>Dikarya</taxon>
        <taxon>Basidiomycota</taxon>
        <taxon>Pucciniomycotina</taxon>
        <taxon>Pucciniomycetes</taxon>
        <taxon>Pucciniales</taxon>
        <taxon>Coleosporiaceae</taxon>
        <taxon>Cronartium</taxon>
    </lineage>
</organism>
<protein>
    <submittedName>
        <fullName evidence="2">Uncharacterized protein</fullName>
    </submittedName>
</protein>
<dbReference type="EMBL" id="MU167208">
    <property type="protein sequence ID" value="KAG0152295.1"/>
    <property type="molecule type" value="Genomic_DNA"/>
</dbReference>
<feature type="region of interest" description="Disordered" evidence="1">
    <location>
        <begin position="406"/>
        <end position="475"/>
    </location>
</feature>